<proteinExistence type="predicted"/>
<name>A0A1E1KEJ5_9HELO</name>
<evidence type="ECO:0000256" key="1">
    <source>
        <dbReference type="SAM" id="SignalP"/>
    </source>
</evidence>
<feature type="chain" id="PRO_5009445867" description="Ecp2 effector protein domain-containing protein" evidence="1">
    <location>
        <begin position="20"/>
        <end position="173"/>
    </location>
</feature>
<dbReference type="InParanoid" id="A0A1E1KEJ5"/>
<gene>
    <name evidence="2" type="ORF">RCO7_04915</name>
</gene>
<evidence type="ECO:0008006" key="4">
    <source>
        <dbReference type="Google" id="ProtNLM"/>
    </source>
</evidence>
<dbReference type="EMBL" id="FJUW01000012">
    <property type="protein sequence ID" value="CZS96400.1"/>
    <property type="molecule type" value="Genomic_DNA"/>
</dbReference>
<comment type="caution">
    <text evidence="2">The sequence shown here is derived from an EMBL/GenBank/DDBJ whole genome shotgun (WGS) entry which is preliminary data.</text>
</comment>
<reference evidence="3" key="1">
    <citation type="submission" date="2016-03" db="EMBL/GenBank/DDBJ databases">
        <authorList>
            <person name="Ploux O."/>
        </authorList>
    </citation>
    <scope>NUCLEOTIDE SEQUENCE [LARGE SCALE GENOMIC DNA]</scope>
    <source>
        <strain evidence="3">UK7</strain>
    </source>
</reference>
<accession>A0A1E1KEJ5</accession>
<protein>
    <recommendedName>
        <fullName evidence="4">Ecp2 effector protein domain-containing protein</fullName>
    </recommendedName>
</protein>
<feature type="signal peptide" evidence="1">
    <location>
        <begin position="1"/>
        <end position="19"/>
    </location>
</feature>
<dbReference type="Proteomes" id="UP000178129">
    <property type="component" value="Unassembled WGS sequence"/>
</dbReference>
<sequence length="173" mass="18044">MQFTNTVILLVSFTITAIAKPVSAPAPETFEVARTDLSKQPIASRDLGAVCGYLYHPSFPYIGIYMPNNLISSAQGTGEWGGGFIDNLRGKETAPLNWCNPIGWQAVLDDAGTGLAMVFNVELGCTGRDVARALHAASGQWIICADDLGADVGKLASVGASVAGGILAGFIKV</sequence>
<dbReference type="AlphaFoldDB" id="A0A1E1KEJ5"/>
<evidence type="ECO:0000313" key="2">
    <source>
        <dbReference type="EMBL" id="CZS96400.1"/>
    </source>
</evidence>
<evidence type="ECO:0000313" key="3">
    <source>
        <dbReference type="Proteomes" id="UP000178129"/>
    </source>
</evidence>
<keyword evidence="1" id="KW-0732">Signal</keyword>
<organism evidence="2 3">
    <name type="scientific">Rhynchosporium graminicola</name>
    <dbReference type="NCBI Taxonomy" id="2792576"/>
    <lineage>
        <taxon>Eukaryota</taxon>
        <taxon>Fungi</taxon>
        <taxon>Dikarya</taxon>
        <taxon>Ascomycota</taxon>
        <taxon>Pezizomycotina</taxon>
        <taxon>Leotiomycetes</taxon>
        <taxon>Helotiales</taxon>
        <taxon>Ploettnerulaceae</taxon>
        <taxon>Rhynchosporium</taxon>
    </lineage>
</organism>
<keyword evidence="3" id="KW-1185">Reference proteome</keyword>